<feature type="region of interest" description="Disordered" evidence="1">
    <location>
        <begin position="1"/>
        <end position="21"/>
    </location>
</feature>
<dbReference type="AlphaFoldDB" id="A0A1H6BJB9"/>
<evidence type="ECO:0000256" key="1">
    <source>
        <dbReference type="SAM" id="MobiDB-lite"/>
    </source>
</evidence>
<evidence type="ECO:0000313" key="3">
    <source>
        <dbReference type="Proteomes" id="UP000236728"/>
    </source>
</evidence>
<keyword evidence="3" id="KW-1185">Reference proteome</keyword>
<proteinExistence type="predicted"/>
<reference evidence="2 3" key="1">
    <citation type="submission" date="2016-10" db="EMBL/GenBank/DDBJ databases">
        <authorList>
            <person name="de Groot N.N."/>
        </authorList>
    </citation>
    <scope>NUCLEOTIDE SEQUENCE [LARGE SCALE GENOMIC DNA]</scope>
    <source>
        <strain evidence="2 3">DSM 22489</strain>
    </source>
</reference>
<feature type="compositionally biased region" description="Basic and acidic residues" evidence="1">
    <location>
        <begin position="12"/>
        <end position="21"/>
    </location>
</feature>
<evidence type="ECO:0000313" key="2">
    <source>
        <dbReference type="EMBL" id="SEG60276.1"/>
    </source>
</evidence>
<sequence length="158" mass="17104">MSPSKAPKSPQPHRDYSGTPLERKLGLVTAKGGVGEVALLGEPDGFRELLGGVGAAEGVLLQTRLRPASALALCFVRSKRELAATMELLTAQLPMRAHVWIMHRKAHPKAHAKPDFSQNDVRDAGLAVGLVDYKVCSVNQDWSGLKFAWRKEPSKAGQ</sequence>
<protein>
    <recommendedName>
        <fullName evidence="4">DUF3052 domain-containing protein</fullName>
    </recommendedName>
</protein>
<accession>A0A1H6BJB9</accession>
<name>A0A1H6BJB9_9BACT</name>
<dbReference type="Proteomes" id="UP000236728">
    <property type="component" value="Unassembled WGS sequence"/>
</dbReference>
<organism evidence="2 3">
    <name type="scientific">Bryocella elongata</name>
    <dbReference type="NCBI Taxonomy" id="863522"/>
    <lineage>
        <taxon>Bacteria</taxon>
        <taxon>Pseudomonadati</taxon>
        <taxon>Acidobacteriota</taxon>
        <taxon>Terriglobia</taxon>
        <taxon>Terriglobales</taxon>
        <taxon>Acidobacteriaceae</taxon>
        <taxon>Bryocella</taxon>
    </lineage>
</organism>
<dbReference type="OrthoDB" id="9800461at2"/>
<evidence type="ECO:0008006" key="4">
    <source>
        <dbReference type="Google" id="ProtNLM"/>
    </source>
</evidence>
<dbReference type="EMBL" id="FNVA01000007">
    <property type="protein sequence ID" value="SEG60276.1"/>
    <property type="molecule type" value="Genomic_DNA"/>
</dbReference>
<dbReference type="RefSeq" id="WP_103934583.1">
    <property type="nucleotide sequence ID" value="NZ_FNVA01000007.1"/>
</dbReference>
<gene>
    <name evidence="2" type="ORF">SAMN05421819_3717</name>
</gene>